<evidence type="ECO:0000256" key="7">
    <source>
        <dbReference type="ARBA" id="ARBA00023242"/>
    </source>
</evidence>
<evidence type="ECO:0000256" key="8">
    <source>
        <dbReference type="SAM" id="MobiDB-lite"/>
    </source>
</evidence>
<evidence type="ECO:0000256" key="3">
    <source>
        <dbReference type="ARBA" id="ARBA00022664"/>
    </source>
</evidence>
<evidence type="ECO:0000256" key="5">
    <source>
        <dbReference type="ARBA" id="ARBA00022737"/>
    </source>
</evidence>
<dbReference type="EMBL" id="PUHR01000003">
    <property type="protein sequence ID" value="KAG0672341.1"/>
    <property type="molecule type" value="Genomic_DNA"/>
</dbReference>
<evidence type="ECO:0000256" key="2">
    <source>
        <dbReference type="ARBA" id="ARBA00005754"/>
    </source>
</evidence>
<dbReference type="GO" id="GO:0003729">
    <property type="term" value="F:mRNA binding"/>
    <property type="evidence" value="ECO:0007669"/>
    <property type="project" value="InterPro"/>
</dbReference>
<keyword evidence="6" id="KW-0508">mRNA splicing</keyword>
<comment type="caution">
    <text evidence="10">The sequence shown here is derived from an EMBL/GenBank/DDBJ whole genome shotgun (WGS) entry which is preliminary data.</text>
</comment>
<keyword evidence="11" id="KW-1185">Reference proteome</keyword>
<feature type="region of interest" description="Disordered" evidence="8">
    <location>
        <begin position="23"/>
        <end position="42"/>
    </location>
</feature>
<comment type="similarity">
    <text evidence="2">Belongs to the SF3B1 family.</text>
</comment>
<keyword evidence="7" id="KW-0539">Nucleus</keyword>
<dbReference type="GO" id="GO:0005681">
    <property type="term" value="C:spliceosomal complex"/>
    <property type="evidence" value="ECO:0007669"/>
    <property type="project" value="UniProtKB-KW"/>
</dbReference>
<keyword evidence="4" id="KW-0747">Spliceosome</keyword>
<dbReference type="Proteomes" id="UP000750334">
    <property type="component" value="Unassembled WGS sequence"/>
</dbReference>
<evidence type="ECO:0000313" key="11">
    <source>
        <dbReference type="Proteomes" id="UP000750334"/>
    </source>
</evidence>
<accession>A0A9P6WF59</accession>
<reference evidence="10 11" key="1">
    <citation type="submission" date="2020-11" db="EMBL/GenBank/DDBJ databases">
        <title>Kefir isolates.</title>
        <authorList>
            <person name="Marcisauskas S."/>
            <person name="Kim Y."/>
            <person name="Blasche S."/>
        </authorList>
    </citation>
    <scope>NUCLEOTIDE SEQUENCE [LARGE SCALE GENOMIC DNA]</scope>
    <source>
        <strain evidence="10 11">OG2</strain>
    </source>
</reference>
<dbReference type="PANTHER" id="PTHR12097">
    <property type="entry name" value="SPLICING FACTOR 3B, SUBUNIT 1-RELATED"/>
    <property type="match status" value="1"/>
</dbReference>
<protein>
    <recommendedName>
        <fullName evidence="9">Phosphatase PP2A regulatory subunit A/Splicing factor 3B subunit 1-like HEAT repeat domain-containing protein</fullName>
    </recommendedName>
</protein>
<sequence>MNESESRKRYQVGGSYSITQELKESILQDTTGQDDDQNTDILQQRMKQRKIYEKQDEYHKKRPLADVSSDEMQLAKKSRKLKWDVQTYAMPEEEKTTVDEIKEIASIPNGGKDLRYFKPSDKIHFQLILNTGSTEKLSEEDELKRKYLSLLLKVKNGTTQARRDSMKQLINRCDRFGPKVIFDCTLPILLDRSLEDQERHILIKFMDRLIYKLGNKIRPFTKGILNVLSPLLIDEDPTVRVTGRDVISNLASATGLVTMFQIIRPDMENEDDYIRNIAARLLAVIARPLGVNNVIPFIDAACHSRNSWRSRHTGIRSISQLSTLLGISQLPYLNAMLQCVADGLEDEHTMIKMLTANTIARLAENSYPHGIESFNLILEPLWRGLRRHRGKMLASFVKCLASIIPLMDSEYAGYYTEELMQIISREFQSPDEEMKKTILIVLQKCSKVDTVTARYLREEIGPLFFGTFWNRRVALDKNMNKSVTFTTVTMAEKMGSAYIVDQLLKPLRDDSEPFRIMTIHAIERVVQITGTVELDNRLESRLIDALLIAFQDQKDGDPVIFRGFGTVAKSFGVRMKPYLSPIVSTILNYLKHKDKIIRQNAADLCCTLIPIIKKCEENEMINKLNIILYESLGEVYPEVLGSIIKVMRTIMSIVNFGTLQPPVNQILPSLTPILRNNNVKVQLNSVRLIGCVAKKGPDYVAPKEWLRICFSLLELLKSPNKQIRMASNATFGDIAKAVGPQDVLVVLLNNLKVQERQLRVCTAVAIGIVAKVCGPYTVLPAIMNEYKTPETNVQNGILKAMTFMFEYIGPMSQDYVYFISPLLEDALIDRDLIHRQTAATVVKNIALNCIGQGSEDVFIHLLNLLIPNIFETSPHVIVRIVDALEALYYAVGPGIFSNYLWAGLFHPAKNVRVVFWKLYNKIYIDNPDALVPHYPVSTDDSRIDELEWVL</sequence>
<proteinExistence type="inferred from homology"/>
<dbReference type="OrthoDB" id="438939at2759"/>
<comment type="subcellular location">
    <subcellularLocation>
        <location evidence="1">Nucleus</location>
    </subcellularLocation>
</comment>
<evidence type="ECO:0000313" key="10">
    <source>
        <dbReference type="EMBL" id="KAG0672341.1"/>
    </source>
</evidence>
<dbReference type="Pfam" id="PF22646">
    <property type="entry name" value="PPP2R1A-like_HEAT"/>
    <property type="match status" value="1"/>
</dbReference>
<keyword evidence="3" id="KW-0507">mRNA processing</keyword>
<evidence type="ECO:0000256" key="1">
    <source>
        <dbReference type="ARBA" id="ARBA00004123"/>
    </source>
</evidence>
<evidence type="ECO:0000259" key="9">
    <source>
        <dbReference type="Pfam" id="PF22646"/>
    </source>
</evidence>
<gene>
    <name evidence="10" type="ORF">C6P45_003025</name>
</gene>
<feature type="domain" description="Phosphatase PP2A regulatory subunit A/Splicing factor 3B subunit 1-like HEAT repeat" evidence="9">
    <location>
        <begin position="736"/>
        <end position="808"/>
    </location>
</feature>
<dbReference type="Gene3D" id="1.25.10.10">
    <property type="entry name" value="Leucine-rich Repeat Variant"/>
    <property type="match status" value="4"/>
</dbReference>
<dbReference type="GO" id="GO:0000245">
    <property type="term" value="P:spliceosomal complex assembly"/>
    <property type="evidence" value="ECO:0007669"/>
    <property type="project" value="InterPro"/>
</dbReference>
<dbReference type="SUPFAM" id="SSF48371">
    <property type="entry name" value="ARM repeat"/>
    <property type="match status" value="1"/>
</dbReference>
<dbReference type="InterPro" id="IPR016024">
    <property type="entry name" value="ARM-type_fold"/>
</dbReference>
<dbReference type="InterPro" id="IPR054573">
    <property type="entry name" value="PP2A/SF3B1-like_HEAT"/>
</dbReference>
<evidence type="ECO:0000256" key="4">
    <source>
        <dbReference type="ARBA" id="ARBA00022728"/>
    </source>
</evidence>
<organism evidence="10 11">
    <name type="scientific">Maudiozyma exigua</name>
    <name type="common">Yeast</name>
    <name type="synonym">Kazachstania exigua</name>
    <dbReference type="NCBI Taxonomy" id="34358"/>
    <lineage>
        <taxon>Eukaryota</taxon>
        <taxon>Fungi</taxon>
        <taxon>Dikarya</taxon>
        <taxon>Ascomycota</taxon>
        <taxon>Saccharomycotina</taxon>
        <taxon>Saccharomycetes</taxon>
        <taxon>Saccharomycetales</taxon>
        <taxon>Saccharomycetaceae</taxon>
        <taxon>Maudiozyma</taxon>
    </lineage>
</organism>
<dbReference type="AlphaFoldDB" id="A0A9P6WF59"/>
<keyword evidence="5" id="KW-0677">Repeat</keyword>
<dbReference type="InterPro" id="IPR038737">
    <property type="entry name" value="SF3b_su1-like"/>
</dbReference>
<evidence type="ECO:0000256" key="6">
    <source>
        <dbReference type="ARBA" id="ARBA00023187"/>
    </source>
</evidence>
<name>A0A9P6WF59_MAUEX</name>
<dbReference type="InterPro" id="IPR011989">
    <property type="entry name" value="ARM-like"/>
</dbReference>